<dbReference type="InterPro" id="IPR003591">
    <property type="entry name" value="Leu-rich_rpt_typical-subtyp"/>
</dbReference>
<dbReference type="PROSITE" id="PS51450">
    <property type="entry name" value="LRR"/>
    <property type="match status" value="10"/>
</dbReference>
<feature type="domain" description="Fibronectin type-III" evidence="11">
    <location>
        <begin position="1111"/>
        <end position="1208"/>
    </location>
</feature>
<evidence type="ECO:0000256" key="1">
    <source>
        <dbReference type="ARBA" id="ARBA00004168"/>
    </source>
</evidence>
<name>A0ABS7URD2_9BACI</name>
<keyword evidence="9" id="KW-0472">Membrane</keyword>
<keyword evidence="2" id="KW-0134">Cell wall</keyword>
<dbReference type="PANTHER" id="PTHR46652:SF3">
    <property type="entry name" value="LEUCINE-RICH REPEAT-CONTAINING PROTEIN 9"/>
    <property type="match status" value="1"/>
</dbReference>
<evidence type="ECO:0000256" key="7">
    <source>
        <dbReference type="ARBA" id="ARBA00023088"/>
    </source>
</evidence>
<accession>A0ABS7URD2</accession>
<dbReference type="InterPro" id="IPR032675">
    <property type="entry name" value="LRR_dom_sf"/>
</dbReference>
<evidence type="ECO:0000313" key="13">
    <source>
        <dbReference type="Proteomes" id="UP001165287"/>
    </source>
</evidence>
<evidence type="ECO:0000259" key="10">
    <source>
        <dbReference type="PROSITE" id="PS50847"/>
    </source>
</evidence>
<evidence type="ECO:0000256" key="5">
    <source>
        <dbReference type="ARBA" id="ARBA00022729"/>
    </source>
</evidence>
<organism evidence="12 13">
    <name type="scientific">Metabacillus rhizolycopersici</name>
    <dbReference type="NCBI Taxonomy" id="2875709"/>
    <lineage>
        <taxon>Bacteria</taxon>
        <taxon>Bacillati</taxon>
        <taxon>Bacillota</taxon>
        <taxon>Bacilli</taxon>
        <taxon>Bacillales</taxon>
        <taxon>Bacillaceae</taxon>
        <taxon>Metabacillus</taxon>
    </lineage>
</organism>
<evidence type="ECO:0000256" key="6">
    <source>
        <dbReference type="ARBA" id="ARBA00022737"/>
    </source>
</evidence>
<dbReference type="PROSITE" id="PS50853">
    <property type="entry name" value="FN3"/>
    <property type="match status" value="4"/>
</dbReference>
<protein>
    <submittedName>
        <fullName evidence="12">Leucine-rich repeat domain-containing protein</fullName>
    </submittedName>
</protein>
<evidence type="ECO:0000256" key="3">
    <source>
        <dbReference type="ARBA" id="ARBA00022525"/>
    </source>
</evidence>
<dbReference type="EMBL" id="JAIQUM010000021">
    <property type="protein sequence ID" value="MBZ5750856.1"/>
    <property type="molecule type" value="Genomic_DNA"/>
</dbReference>
<dbReference type="PANTHER" id="PTHR46652">
    <property type="entry name" value="LEUCINE-RICH REPEAT AND IQ DOMAIN-CONTAINING PROTEIN 1-RELATED"/>
    <property type="match status" value="1"/>
</dbReference>
<dbReference type="SUPFAM" id="SSF49265">
    <property type="entry name" value="Fibronectin type III"/>
    <property type="match status" value="2"/>
</dbReference>
<dbReference type="Gene3D" id="3.80.10.10">
    <property type="entry name" value="Ribonuclease Inhibitor"/>
    <property type="match status" value="3"/>
</dbReference>
<gene>
    <name evidence="12" type="ORF">K9V48_11480</name>
</gene>
<dbReference type="InterPro" id="IPR036116">
    <property type="entry name" value="FN3_sf"/>
</dbReference>
<sequence length="1401" mass="156529">MTKRYVSVLLVFILLLAQFIPFLPTAVAASDSMTFLPAVSKEDGIQLQWRTISTSQAEASFTLIKNNEETKISSVEVIESTTDSEGKLVRTYQLVDQQVTSGETYSYAVKKTDDTELQSEPINVTYQQVKEVAEPFEVKVKNVTDQSINVSWSAVQDVDHYQVVLDGKIVDQVAQVTSYELKDLESEQSYSISIRALGNGSMIKEAVVATTTLAAPKIEKVEDQVKEEVREDVKEAVKEEVTEEVTENKETMKLVASEPSGELVTIPDLVLKRAIKAALKLKRDDIYVSDIESLTTLDVSYRGVKDITGLEKATNLTKLELAGNEIKNASALQSLTNLEYLDLSDYEGNNIQFLTYLTNLKTLILSDSSIKGLEPIVELANLETLDISYTELTTILPLQKLANLATLVVYGDLYFDLFDEVQALEREGLSILHDDGYQMYITSIKANEERVKISWEYEGEDDVDYYEVKVADKVTKVDQAESTTSLTVNELQQNTEYTVEIVAYNDKGEQIGKTFSAFKTLSTPDGEKVVFGDPQLEKAIKAEFGLERDLFVSDMKALEELYLDRKRINDLSGLEAATNLQRLSLSANRITDLTPLAALKNLTELSVDDNPITNFTALKGLTNLTTLTLGATGITDLSVLADLQNLDSLALDRNNLENLATLPALKNLVFLSIYDNNLKSLKGIEKVAQLEYLYADGNPLLSITDIQQLSKIKDVNIAFSALETIDVLLKLEELQYVSLYGNEKLDLNEGSVARQVIEQLEQRGVYVDYEGSEEEEEWFEAYIGTVTENSMHVYWDYYGEQEIAKYEVYVNGKLHTSLTGEEVDLKIDKLAPNTEYEVEVKAYNGKKELVKSSTTSETTWGEPTGDKVKFKDDNLKALIKEQFGLERDVRASDLEKLDFLYLDESDIKDLTGLEYATNLVDFHLASNAFTLDLAPLKGLKELSNIYIEESPIKSYAMLNELKNLFSLSIVNNNLEDLSFLSGLKKVQDLTLNNNQIQDISVLSSLKRLNSINLANNNIKDLAPLKASSDSLYHLDVSGNPIEDISSIAQLENLVELILDDTMITNLTPLLDLSSLETVSLHNISTLDLTEAENAQVIEQLKQWGVYVNTEVDMNPELYIDEVTETTISISWDPMLPKGIGSYNLSIYTNDGEETVGEIALDSNETSYQFTNLSPFTDYIVEVNVEEDEYYGYLLAEVTTLPIEGTVKDVSMYVYKTDDVPEADAMFDLHGTDDETENVYYFGGSDAQGQLIDYSSDEELDIFKLPIGNYEIMFLTEDEEEVSFQFQIKGTEDYLKNPIIFVLEESDKGPVTPPSEGGNGEDIEKDKDEQQEPTEPTPSEVNGPVDPVKTDENSKNAKGNNAKGELPNTATETYNLLVVGLIVISLGGIVLFIQKRKRVNNR</sequence>
<keyword evidence="7" id="KW-0572">Peptidoglycan-anchor</keyword>
<dbReference type="SMART" id="SM00369">
    <property type="entry name" value="LRR_TYP"/>
    <property type="match status" value="7"/>
</dbReference>
<dbReference type="PROSITE" id="PS50847">
    <property type="entry name" value="GRAM_POS_ANCHORING"/>
    <property type="match status" value="1"/>
</dbReference>
<feature type="domain" description="Fibronectin type-III" evidence="11">
    <location>
        <begin position="134"/>
        <end position="216"/>
    </location>
</feature>
<dbReference type="InterPro" id="IPR019931">
    <property type="entry name" value="LPXTG_anchor"/>
</dbReference>
<keyword evidence="13" id="KW-1185">Reference proteome</keyword>
<evidence type="ECO:0000313" key="12">
    <source>
        <dbReference type="EMBL" id="MBZ5750856.1"/>
    </source>
</evidence>
<evidence type="ECO:0000256" key="2">
    <source>
        <dbReference type="ARBA" id="ARBA00022512"/>
    </source>
</evidence>
<dbReference type="RefSeq" id="WP_224139137.1">
    <property type="nucleotide sequence ID" value="NZ_JAIQUM010000021.1"/>
</dbReference>
<reference evidence="12" key="1">
    <citation type="submission" date="2024-05" db="EMBL/GenBank/DDBJ databases">
        <title>Metabacillus sp. nov., isolated from the rhizosphere soil of tomato plants.</title>
        <authorList>
            <person name="Ma R."/>
        </authorList>
    </citation>
    <scope>NUCLEOTIDE SEQUENCE</scope>
    <source>
        <strain evidence="12">DBTR6</strain>
    </source>
</reference>
<keyword evidence="9" id="KW-0812">Transmembrane</keyword>
<dbReference type="SMART" id="SM00364">
    <property type="entry name" value="LRR_BAC"/>
    <property type="match status" value="5"/>
</dbReference>
<dbReference type="InterPro" id="IPR003961">
    <property type="entry name" value="FN3_dom"/>
</dbReference>
<dbReference type="InterPro" id="IPR013783">
    <property type="entry name" value="Ig-like_fold"/>
</dbReference>
<dbReference type="Gene3D" id="2.60.40.10">
    <property type="entry name" value="Immunoglobulins"/>
    <property type="match status" value="4"/>
</dbReference>
<proteinExistence type="predicted"/>
<keyword evidence="9" id="KW-1133">Transmembrane helix</keyword>
<dbReference type="Proteomes" id="UP001165287">
    <property type="component" value="Unassembled WGS sequence"/>
</dbReference>
<evidence type="ECO:0000259" key="11">
    <source>
        <dbReference type="PROSITE" id="PS50853"/>
    </source>
</evidence>
<dbReference type="CDD" id="cd00063">
    <property type="entry name" value="FN3"/>
    <property type="match status" value="4"/>
</dbReference>
<evidence type="ECO:0000256" key="4">
    <source>
        <dbReference type="ARBA" id="ARBA00022614"/>
    </source>
</evidence>
<keyword evidence="6" id="KW-0677">Repeat</keyword>
<dbReference type="Pfam" id="PF00746">
    <property type="entry name" value="Gram_pos_anchor"/>
    <property type="match status" value="1"/>
</dbReference>
<dbReference type="Pfam" id="PF00041">
    <property type="entry name" value="fn3"/>
    <property type="match status" value="4"/>
</dbReference>
<dbReference type="InterPro" id="IPR001611">
    <property type="entry name" value="Leu-rich_rpt"/>
</dbReference>
<feature type="region of interest" description="Disordered" evidence="8">
    <location>
        <begin position="1304"/>
        <end position="1366"/>
    </location>
</feature>
<evidence type="ECO:0000256" key="9">
    <source>
        <dbReference type="SAM" id="Phobius"/>
    </source>
</evidence>
<keyword evidence="5" id="KW-0732">Signal</keyword>
<keyword evidence="4" id="KW-0433">Leucine-rich repeat</keyword>
<comment type="subcellular location">
    <subcellularLocation>
        <location evidence="1">Secreted</location>
        <location evidence="1">Cell wall</location>
        <topology evidence="1">Peptidoglycan-anchor</topology>
    </subcellularLocation>
</comment>
<dbReference type="SUPFAM" id="SSF52058">
    <property type="entry name" value="L domain-like"/>
    <property type="match status" value="3"/>
</dbReference>
<dbReference type="NCBIfam" id="TIGR01167">
    <property type="entry name" value="LPXTG_anchor"/>
    <property type="match status" value="1"/>
</dbReference>
<feature type="transmembrane region" description="Helical" evidence="9">
    <location>
        <begin position="1373"/>
        <end position="1392"/>
    </location>
</feature>
<dbReference type="SMART" id="SM00365">
    <property type="entry name" value="LRR_SD22"/>
    <property type="match status" value="12"/>
</dbReference>
<dbReference type="InterPro" id="IPR025875">
    <property type="entry name" value="Leu-rich_rpt_4"/>
</dbReference>
<feature type="domain" description="Fibronectin type-III" evidence="11">
    <location>
        <begin position="437"/>
        <end position="526"/>
    </location>
</feature>
<keyword evidence="3" id="KW-0964">Secreted</keyword>
<feature type="domain" description="Fibronectin type-III" evidence="11">
    <location>
        <begin position="775"/>
        <end position="867"/>
    </location>
</feature>
<feature type="domain" description="Gram-positive cocci surface proteins LPxTG" evidence="10">
    <location>
        <begin position="1365"/>
        <end position="1401"/>
    </location>
</feature>
<dbReference type="SMART" id="SM00060">
    <property type="entry name" value="FN3"/>
    <property type="match status" value="4"/>
</dbReference>
<comment type="caution">
    <text evidence="12">The sequence shown here is derived from an EMBL/GenBank/DDBJ whole genome shotgun (WGS) entry which is preliminary data.</text>
</comment>
<dbReference type="Pfam" id="PF12799">
    <property type="entry name" value="LRR_4"/>
    <property type="match status" value="3"/>
</dbReference>
<evidence type="ECO:0000256" key="8">
    <source>
        <dbReference type="SAM" id="MobiDB-lite"/>
    </source>
</evidence>
<dbReference type="InterPro" id="IPR050836">
    <property type="entry name" value="SDS22/Internalin_LRR"/>
</dbReference>